<organism evidence="2 3">
    <name type="scientific">Ameca splendens</name>
    <dbReference type="NCBI Taxonomy" id="208324"/>
    <lineage>
        <taxon>Eukaryota</taxon>
        <taxon>Metazoa</taxon>
        <taxon>Chordata</taxon>
        <taxon>Craniata</taxon>
        <taxon>Vertebrata</taxon>
        <taxon>Euteleostomi</taxon>
        <taxon>Actinopterygii</taxon>
        <taxon>Neopterygii</taxon>
        <taxon>Teleostei</taxon>
        <taxon>Neoteleostei</taxon>
        <taxon>Acanthomorphata</taxon>
        <taxon>Ovalentaria</taxon>
        <taxon>Atherinomorphae</taxon>
        <taxon>Cyprinodontiformes</taxon>
        <taxon>Goodeidae</taxon>
        <taxon>Ameca</taxon>
    </lineage>
</organism>
<comment type="caution">
    <text evidence="2">The sequence shown here is derived from an EMBL/GenBank/DDBJ whole genome shotgun (WGS) entry which is preliminary data.</text>
</comment>
<keyword evidence="1" id="KW-0472">Membrane</keyword>
<proteinExistence type="predicted"/>
<evidence type="ECO:0000256" key="1">
    <source>
        <dbReference type="SAM" id="Phobius"/>
    </source>
</evidence>
<keyword evidence="3" id="KW-1185">Reference proteome</keyword>
<accession>A0ABV0ZLU5</accession>
<gene>
    <name evidence="2" type="ORF">AMECASPLE_011439</name>
</gene>
<reference evidence="2 3" key="1">
    <citation type="submission" date="2021-06" db="EMBL/GenBank/DDBJ databases">
        <authorList>
            <person name="Palmer J.M."/>
        </authorList>
    </citation>
    <scope>NUCLEOTIDE SEQUENCE [LARGE SCALE GENOMIC DNA]</scope>
    <source>
        <strain evidence="2 3">AS_MEX2019</strain>
        <tissue evidence="2">Muscle</tissue>
    </source>
</reference>
<protein>
    <submittedName>
        <fullName evidence="2">Uncharacterized protein</fullName>
    </submittedName>
</protein>
<feature type="transmembrane region" description="Helical" evidence="1">
    <location>
        <begin position="16"/>
        <end position="34"/>
    </location>
</feature>
<evidence type="ECO:0000313" key="3">
    <source>
        <dbReference type="Proteomes" id="UP001469553"/>
    </source>
</evidence>
<name>A0ABV0ZLU5_9TELE</name>
<feature type="transmembrane region" description="Helical" evidence="1">
    <location>
        <begin position="40"/>
        <end position="57"/>
    </location>
</feature>
<keyword evidence="1" id="KW-0812">Transmembrane</keyword>
<dbReference type="EMBL" id="JAHRIP010066522">
    <property type="protein sequence ID" value="MEQ2306752.1"/>
    <property type="molecule type" value="Genomic_DNA"/>
</dbReference>
<keyword evidence="1" id="KW-1133">Transmembrane helix</keyword>
<sequence length="153" mass="16818">MLEHMDLKGKCHDPPVLGVGVPCLCSLVAVILVHPLLTYFLFYSCVLLHLDILLHLFSVSLSAPAHLPFSPSVFSALIGLSCLSCSPYYSHMFSMPFLLTLPCIYLPDFFSSCLLDSTVGYLLCYPVYYLLHVCNPACVRSPASARKSASLLN</sequence>
<dbReference type="Proteomes" id="UP001469553">
    <property type="component" value="Unassembled WGS sequence"/>
</dbReference>
<evidence type="ECO:0000313" key="2">
    <source>
        <dbReference type="EMBL" id="MEQ2306752.1"/>
    </source>
</evidence>